<protein>
    <recommendedName>
        <fullName evidence="3">Outer membrane protein beta-barrel domain-containing protein</fullName>
    </recommendedName>
</protein>
<keyword evidence="2" id="KW-1185">Reference proteome</keyword>
<accession>A0A7W7IYF2</accession>
<dbReference type="EMBL" id="JACHLD010000003">
    <property type="protein sequence ID" value="MBB4802140.1"/>
    <property type="molecule type" value="Genomic_DNA"/>
</dbReference>
<dbReference type="Proteomes" id="UP000561681">
    <property type="component" value="Unassembled WGS sequence"/>
</dbReference>
<reference evidence="1 2" key="1">
    <citation type="submission" date="2020-08" db="EMBL/GenBank/DDBJ databases">
        <title>Functional genomics of gut bacteria from endangered species of beetles.</title>
        <authorList>
            <person name="Carlos-Shanley C."/>
        </authorList>
    </citation>
    <scope>NUCLEOTIDE SEQUENCE [LARGE SCALE GENOMIC DNA]</scope>
    <source>
        <strain evidence="1 2">S00142</strain>
    </source>
</reference>
<dbReference type="AlphaFoldDB" id="A0A7W7IYF2"/>
<gene>
    <name evidence="1" type="ORF">HNP37_002213</name>
</gene>
<comment type="caution">
    <text evidence="1">The sequence shown here is derived from an EMBL/GenBank/DDBJ whole genome shotgun (WGS) entry which is preliminary data.</text>
</comment>
<evidence type="ECO:0008006" key="3">
    <source>
        <dbReference type="Google" id="ProtNLM"/>
    </source>
</evidence>
<organism evidence="1 2">
    <name type="scientific">Flavobacterium nitrogenifigens</name>
    <dbReference type="NCBI Taxonomy" id="1617283"/>
    <lineage>
        <taxon>Bacteria</taxon>
        <taxon>Pseudomonadati</taxon>
        <taxon>Bacteroidota</taxon>
        <taxon>Flavobacteriia</taxon>
        <taxon>Flavobacteriales</taxon>
        <taxon>Flavobacteriaceae</taxon>
        <taxon>Flavobacterium</taxon>
    </lineage>
</organism>
<sequence>MQYNNPNTECYSETLFVKNAENPRGVIVIPLSEDGIVSFSLKNRFASSGLFADYNFLYVRVIVKKTPFPLNCYEQIINVNSFVHRIEKSSYYIINEQEKDSLQPASDAGANTSKARMIYVQGKNLENIKDEIEKKSVGRAYHMPVEYTTKEKDAMKMQNYSKNFDVGLHYTPFFMLGPKLGIDKGAIGLLGVSASKNIGSKTAVLVNLNYSIANKTKTMEKLQNVSRDTINTHALFGAEVTFRKYFDDKKQLRYYSSAGLGFYSLLNVKLRRKQTSVSKKNNEDQYFTIVYDFGLQYRLSPALKVNAAIPLKYFINNGGSGSLNTFGFGVNMGLSYTLNAGRIKKE</sequence>
<dbReference type="RefSeq" id="WP_184161403.1">
    <property type="nucleotide sequence ID" value="NZ_JACHLD010000003.1"/>
</dbReference>
<evidence type="ECO:0000313" key="1">
    <source>
        <dbReference type="EMBL" id="MBB4802140.1"/>
    </source>
</evidence>
<name>A0A7W7IYF2_9FLAO</name>
<proteinExistence type="predicted"/>
<evidence type="ECO:0000313" key="2">
    <source>
        <dbReference type="Proteomes" id="UP000561681"/>
    </source>
</evidence>